<dbReference type="PANTHER" id="PTHR37325:SF1">
    <property type="entry name" value="OXIDOREDUCTASE 21 KDA SUBUNIT, PUTATIVE (AFU_ORTHOLOGUE AFUA_4G05910)-RELATED"/>
    <property type="match status" value="1"/>
</dbReference>
<dbReference type="EMBL" id="KV454305">
    <property type="protein sequence ID" value="ODQ69090.1"/>
    <property type="molecule type" value="Genomic_DNA"/>
</dbReference>
<accession>A0A1E3PUT5</accession>
<reference evidence="1 2" key="1">
    <citation type="journal article" date="2016" name="Proc. Natl. Acad. Sci. U.S.A.">
        <title>Comparative genomics of biotechnologically important yeasts.</title>
        <authorList>
            <person name="Riley R."/>
            <person name="Haridas S."/>
            <person name="Wolfe K.H."/>
            <person name="Lopes M.R."/>
            <person name="Hittinger C.T."/>
            <person name="Goeker M."/>
            <person name="Salamov A.A."/>
            <person name="Wisecaver J.H."/>
            <person name="Long T.M."/>
            <person name="Calvey C.H."/>
            <person name="Aerts A.L."/>
            <person name="Barry K.W."/>
            <person name="Choi C."/>
            <person name="Clum A."/>
            <person name="Coughlan A.Y."/>
            <person name="Deshpande S."/>
            <person name="Douglass A.P."/>
            <person name="Hanson S.J."/>
            <person name="Klenk H.-P."/>
            <person name="LaButti K.M."/>
            <person name="Lapidus A."/>
            <person name="Lindquist E.A."/>
            <person name="Lipzen A.M."/>
            <person name="Meier-Kolthoff J.P."/>
            <person name="Ohm R.A."/>
            <person name="Otillar R.P."/>
            <person name="Pangilinan J.L."/>
            <person name="Peng Y."/>
            <person name="Rokas A."/>
            <person name="Rosa C.A."/>
            <person name="Scheuner C."/>
            <person name="Sibirny A.A."/>
            <person name="Slot J.C."/>
            <person name="Stielow J.B."/>
            <person name="Sun H."/>
            <person name="Kurtzman C.P."/>
            <person name="Blackwell M."/>
            <person name="Grigoriev I.V."/>
            <person name="Jeffries T.W."/>
        </authorList>
    </citation>
    <scope>NUCLEOTIDE SEQUENCE [LARGE SCALE GENOMIC DNA]</scope>
    <source>
        <strain evidence="1 2">NRRL Y-11557</strain>
    </source>
</reference>
<organism evidence="1 2">
    <name type="scientific">Lipomyces starkeyi NRRL Y-11557</name>
    <dbReference type="NCBI Taxonomy" id="675824"/>
    <lineage>
        <taxon>Eukaryota</taxon>
        <taxon>Fungi</taxon>
        <taxon>Dikarya</taxon>
        <taxon>Ascomycota</taxon>
        <taxon>Saccharomycotina</taxon>
        <taxon>Lipomycetes</taxon>
        <taxon>Lipomycetales</taxon>
        <taxon>Lipomycetaceae</taxon>
        <taxon>Lipomyces</taxon>
    </lineage>
</organism>
<evidence type="ECO:0000313" key="1">
    <source>
        <dbReference type="EMBL" id="ODQ69090.1"/>
    </source>
</evidence>
<proteinExistence type="predicted"/>
<dbReference type="AlphaFoldDB" id="A0A1E3PUT5"/>
<name>A0A1E3PUT5_LIPST</name>
<dbReference type="OrthoDB" id="2093493at2759"/>
<dbReference type="STRING" id="675824.A0A1E3PUT5"/>
<dbReference type="PIRSF" id="PIRSF022976">
    <property type="entry name" value="NADH_Oxi_21kDa"/>
    <property type="match status" value="1"/>
</dbReference>
<dbReference type="CDD" id="cd22849">
    <property type="entry name" value="NuzM"/>
    <property type="match status" value="1"/>
</dbReference>
<evidence type="ECO:0000313" key="2">
    <source>
        <dbReference type="Proteomes" id="UP000094385"/>
    </source>
</evidence>
<keyword evidence="2" id="KW-1185">Reference proteome</keyword>
<gene>
    <name evidence="1" type="ORF">LIPSTDRAFT_7118</name>
</gene>
<dbReference type="InterPro" id="IPR016813">
    <property type="entry name" value="NADH_Ub_cplx-1_21kDa"/>
</dbReference>
<sequence length="184" mass="20316">MSGGGPVSIAKKYSLRSTGIWEKIRKMLVLVPNRSAGNPLVPLYRVPSTGSRPEAATYRDPTTLPASDIADNQYYNRDTRRAYPRIAIYSQSDIGGLLLYGSAAKPRIAKGDAGEKALTTIKDGSLSLTDAIKESPKDIIFGEILDKDGLPPFPTPLRKNLKWELLTETESGMYNEQYPVRTFH</sequence>
<dbReference type="Proteomes" id="UP000094385">
    <property type="component" value="Unassembled WGS sequence"/>
</dbReference>
<dbReference type="PANTHER" id="PTHR37325">
    <property type="entry name" value="OXIDOREDUCTASE 21 KDA SUBUNIT, PUTATIVE (AFU_ORTHOLOGUE AFUA_4G05910)-RELATED"/>
    <property type="match status" value="1"/>
</dbReference>
<protein>
    <submittedName>
        <fullName evidence="1">Uncharacterized protein</fullName>
    </submittedName>
</protein>